<dbReference type="EC" id="3.6.3.-" evidence="7"/>
<dbReference type="SUPFAM" id="SSF52540">
    <property type="entry name" value="P-loop containing nucleoside triphosphate hydrolases"/>
    <property type="match status" value="1"/>
</dbReference>
<keyword evidence="3" id="KW-0997">Cell inner membrane</keyword>
<proteinExistence type="predicted"/>
<evidence type="ECO:0000256" key="5">
    <source>
        <dbReference type="ARBA" id="ARBA00022840"/>
    </source>
</evidence>
<dbReference type="PROSITE" id="PS50893">
    <property type="entry name" value="ABC_TRANSPORTER_2"/>
    <property type="match status" value="1"/>
</dbReference>
<gene>
    <name evidence="7" type="primary">mlaF</name>
    <name evidence="7" type="ORF">DTO96_100480</name>
</gene>
<evidence type="ECO:0000313" key="7">
    <source>
        <dbReference type="EMBL" id="AXF84770.1"/>
    </source>
</evidence>
<dbReference type="GO" id="GO:0005524">
    <property type="term" value="F:ATP binding"/>
    <property type="evidence" value="ECO:0007669"/>
    <property type="project" value="UniProtKB-KW"/>
</dbReference>
<keyword evidence="4" id="KW-0547">Nucleotide-binding</keyword>
<dbReference type="InterPro" id="IPR003593">
    <property type="entry name" value="AAA+_ATPase"/>
</dbReference>
<dbReference type="PANTHER" id="PTHR43023">
    <property type="entry name" value="PROTEIN TRIGALACTOSYLDIACYLGLYCEROL 3, CHLOROPLASTIC"/>
    <property type="match status" value="1"/>
</dbReference>
<dbReference type="GO" id="GO:0016887">
    <property type="term" value="F:ATP hydrolysis activity"/>
    <property type="evidence" value="ECO:0007669"/>
    <property type="project" value="InterPro"/>
</dbReference>
<feature type="domain" description="ABC transporter" evidence="6">
    <location>
        <begin position="25"/>
        <end position="262"/>
    </location>
</feature>
<dbReference type="InterPro" id="IPR027417">
    <property type="entry name" value="P-loop_NTPase"/>
</dbReference>
<dbReference type="Pfam" id="PF00005">
    <property type="entry name" value="ABC_tran"/>
    <property type="match status" value="1"/>
</dbReference>
<keyword evidence="3" id="KW-0472">Membrane</keyword>
<keyword evidence="1" id="KW-0813">Transport</keyword>
<dbReference type="PANTHER" id="PTHR43023:SF6">
    <property type="entry name" value="INTERMEMBRANE PHOSPHOLIPID TRANSPORT SYSTEM ATP-BINDING PROTEIN MLAF"/>
    <property type="match status" value="1"/>
</dbReference>
<keyword evidence="8" id="KW-1185">Reference proteome</keyword>
<evidence type="ECO:0000256" key="1">
    <source>
        <dbReference type="ARBA" id="ARBA00022448"/>
    </source>
</evidence>
<dbReference type="PROSITE" id="PS00211">
    <property type="entry name" value="ABC_TRANSPORTER_1"/>
    <property type="match status" value="1"/>
</dbReference>
<dbReference type="AlphaFoldDB" id="A0A345D8T2"/>
<keyword evidence="2" id="KW-1003">Cell membrane</keyword>
<name>A0A345D8T2_9BURK</name>
<dbReference type="EMBL" id="CP031124">
    <property type="protein sequence ID" value="AXF84770.1"/>
    <property type="molecule type" value="Genomic_DNA"/>
</dbReference>
<dbReference type="InterPro" id="IPR003439">
    <property type="entry name" value="ABC_transporter-like_ATP-bd"/>
</dbReference>
<keyword evidence="5 7" id="KW-0067">ATP-binding</keyword>
<evidence type="ECO:0000256" key="2">
    <source>
        <dbReference type="ARBA" id="ARBA00022475"/>
    </source>
</evidence>
<reference evidence="8" key="1">
    <citation type="submission" date="2018-07" db="EMBL/GenBank/DDBJ databases">
        <authorList>
            <person name="Kim H."/>
        </authorList>
    </citation>
    <scope>NUCLEOTIDE SEQUENCE [LARGE SCALE GENOMIC DNA]</scope>
    <source>
        <strain evidence="8">F02</strain>
    </source>
</reference>
<dbReference type="Proteomes" id="UP000252182">
    <property type="component" value="Chromosome"/>
</dbReference>
<dbReference type="Gene3D" id="3.40.50.300">
    <property type="entry name" value="P-loop containing nucleotide triphosphate hydrolases"/>
    <property type="match status" value="1"/>
</dbReference>
<dbReference type="InterPro" id="IPR017871">
    <property type="entry name" value="ABC_transporter-like_CS"/>
</dbReference>
<evidence type="ECO:0000256" key="3">
    <source>
        <dbReference type="ARBA" id="ARBA00022519"/>
    </source>
</evidence>
<keyword evidence="7" id="KW-0378">Hydrolase</keyword>
<evidence type="ECO:0000256" key="4">
    <source>
        <dbReference type="ARBA" id="ARBA00022741"/>
    </source>
</evidence>
<dbReference type="CDD" id="cd03261">
    <property type="entry name" value="ABC_Org_Solvent_Resistant"/>
    <property type="match status" value="1"/>
</dbReference>
<dbReference type="KEGG" id="hyf:DTO96_100480"/>
<sequence length="271" mass="29831">MNHVVSSLKYFRFLWWCQSFIEFMIKLNQVHFSYGHADPIVNGVSLSVSRGQVVAVMGPSGCGKTTLLRLVAGLLRPSRGEATLLGAPLPYDDASALRELRKKMGMLFQFGALFTDMSVFENVAFPLRENTALSQADIQQQVMTKLTAVGLADAAQKMPSEVSGGMARRVALARAIAQNPQIMLFDEPFAGLDPIAMDTIAQLIREQTDELNAASIVVSHDVQETFAIADYVYVMHHAHIVAEGTPMQLWANEDPFIKRFVHGRHGLEVGA</sequence>
<protein>
    <submittedName>
        <fullName evidence="7">Putative phospholipid import ATP-binding protein MlaF</fullName>
        <ecNumber evidence="7">3.6.3.-</ecNumber>
    </submittedName>
</protein>
<organism evidence="7 8">
    <name type="scientific">Ephemeroptericola cinctiostellae</name>
    <dbReference type="NCBI Taxonomy" id="2268024"/>
    <lineage>
        <taxon>Bacteria</taxon>
        <taxon>Pseudomonadati</taxon>
        <taxon>Pseudomonadota</taxon>
        <taxon>Betaproteobacteria</taxon>
        <taxon>Burkholderiales</taxon>
        <taxon>Burkholderiaceae</taxon>
        <taxon>Ephemeroptericola</taxon>
    </lineage>
</organism>
<evidence type="ECO:0000259" key="6">
    <source>
        <dbReference type="PROSITE" id="PS50893"/>
    </source>
</evidence>
<dbReference type="SMART" id="SM00382">
    <property type="entry name" value="AAA"/>
    <property type="match status" value="1"/>
</dbReference>
<evidence type="ECO:0000313" key="8">
    <source>
        <dbReference type="Proteomes" id="UP000252182"/>
    </source>
</evidence>
<accession>A0A345D8T2</accession>